<keyword evidence="3" id="KW-1185">Reference proteome</keyword>
<comment type="caution">
    <text evidence="2">The sequence shown here is derived from an EMBL/GenBank/DDBJ whole genome shotgun (WGS) entry which is preliminary data.</text>
</comment>
<evidence type="ECO:0000313" key="3">
    <source>
        <dbReference type="Proteomes" id="UP001597052"/>
    </source>
</evidence>
<keyword evidence="1" id="KW-1133">Transmembrane helix</keyword>
<dbReference type="AlphaFoldDB" id="A0ABD6DFM8"/>
<sequence length="136" mass="14088">MTTTTDLHWKRILAGGIAPHAISITLLIVVIIGYTFLVSFATGGEPDPGSMQQFNTVSGTQLFPIVTILLTVPTAAWVVKRVDSQTAVLHGLAVGILAGLLGLGFGALDLLMVARFGATVLAGVLGAKLAPAFFSE</sequence>
<dbReference type="RefSeq" id="WP_256397634.1">
    <property type="nucleotide sequence ID" value="NZ_JANHDJ010000008.1"/>
</dbReference>
<keyword evidence="1" id="KW-0812">Transmembrane</keyword>
<gene>
    <name evidence="2" type="ORF">ACFSBW_17430</name>
</gene>
<dbReference type="EMBL" id="JBHUDM010000006">
    <property type="protein sequence ID" value="MFD1643651.1"/>
    <property type="molecule type" value="Genomic_DNA"/>
</dbReference>
<feature type="transmembrane region" description="Helical" evidence="1">
    <location>
        <begin position="114"/>
        <end position="134"/>
    </location>
</feature>
<protein>
    <submittedName>
        <fullName evidence="2">Uncharacterized protein</fullName>
    </submittedName>
</protein>
<keyword evidence="1" id="KW-0472">Membrane</keyword>
<feature type="transmembrane region" description="Helical" evidence="1">
    <location>
        <begin position="12"/>
        <end position="41"/>
    </location>
</feature>
<feature type="transmembrane region" description="Helical" evidence="1">
    <location>
        <begin position="86"/>
        <end position="108"/>
    </location>
</feature>
<evidence type="ECO:0000313" key="2">
    <source>
        <dbReference type="EMBL" id="MFD1643651.1"/>
    </source>
</evidence>
<accession>A0ABD6DFM8</accession>
<reference evidence="2 3" key="1">
    <citation type="journal article" date="2019" name="Int. J. Syst. Evol. Microbiol.">
        <title>The Global Catalogue of Microorganisms (GCM) 10K type strain sequencing project: providing services to taxonomists for standard genome sequencing and annotation.</title>
        <authorList>
            <consortium name="The Broad Institute Genomics Platform"/>
            <consortium name="The Broad Institute Genome Sequencing Center for Infectious Disease"/>
            <person name="Wu L."/>
            <person name="Ma J."/>
        </authorList>
    </citation>
    <scope>NUCLEOTIDE SEQUENCE [LARGE SCALE GENOMIC DNA]</scope>
    <source>
        <strain evidence="2 3">CGMCC 1.10593</strain>
    </source>
</reference>
<feature type="transmembrane region" description="Helical" evidence="1">
    <location>
        <begin position="61"/>
        <end position="79"/>
    </location>
</feature>
<dbReference type="Proteomes" id="UP001597052">
    <property type="component" value="Unassembled WGS sequence"/>
</dbReference>
<proteinExistence type="predicted"/>
<evidence type="ECO:0000256" key="1">
    <source>
        <dbReference type="SAM" id="Phobius"/>
    </source>
</evidence>
<organism evidence="2 3">
    <name type="scientific">Halohasta litorea</name>
    <dbReference type="NCBI Taxonomy" id="869891"/>
    <lineage>
        <taxon>Archaea</taxon>
        <taxon>Methanobacteriati</taxon>
        <taxon>Methanobacteriota</taxon>
        <taxon>Stenosarchaea group</taxon>
        <taxon>Halobacteria</taxon>
        <taxon>Halobacteriales</taxon>
        <taxon>Haloferacaceae</taxon>
        <taxon>Halohasta</taxon>
    </lineage>
</organism>
<name>A0ABD6DFM8_9EURY</name>